<dbReference type="GeneID" id="27689808"/>
<dbReference type="AlphaFoldDB" id="A0A0L0H9A5"/>
<accession>A0A0L0H9A5</accession>
<keyword evidence="2" id="KW-1185">Reference proteome</keyword>
<protein>
    <submittedName>
        <fullName evidence="1">Uncharacterized protein</fullName>
    </submittedName>
</protein>
<dbReference type="EMBL" id="KQ257461">
    <property type="protein sequence ID" value="KNC98105.1"/>
    <property type="molecule type" value="Genomic_DNA"/>
</dbReference>
<evidence type="ECO:0000313" key="1">
    <source>
        <dbReference type="EMBL" id="KNC98105.1"/>
    </source>
</evidence>
<dbReference type="OrthoDB" id="10293851at2759"/>
<reference evidence="1 2" key="1">
    <citation type="submission" date="2009-08" db="EMBL/GenBank/DDBJ databases">
        <title>The Genome Sequence of Spizellomyces punctatus strain DAOM BR117.</title>
        <authorList>
            <consortium name="The Broad Institute Genome Sequencing Platform"/>
            <person name="Russ C."/>
            <person name="Cuomo C."/>
            <person name="Shea T."/>
            <person name="Young S.K."/>
            <person name="Zeng Q."/>
            <person name="Koehrsen M."/>
            <person name="Haas B."/>
            <person name="Borodovsky M."/>
            <person name="Guigo R."/>
            <person name="Alvarado L."/>
            <person name="Berlin A."/>
            <person name="Bochicchio J."/>
            <person name="Borenstein D."/>
            <person name="Chapman S."/>
            <person name="Chen Z."/>
            <person name="Engels R."/>
            <person name="Freedman E."/>
            <person name="Gellesch M."/>
            <person name="Goldberg J."/>
            <person name="Griggs A."/>
            <person name="Gujja S."/>
            <person name="Heiman D."/>
            <person name="Hepburn T."/>
            <person name="Howarth C."/>
            <person name="Jen D."/>
            <person name="Larson L."/>
            <person name="Lewis B."/>
            <person name="Mehta T."/>
            <person name="Park D."/>
            <person name="Pearson M."/>
            <person name="Roberts A."/>
            <person name="Saif S."/>
            <person name="Shenoy N."/>
            <person name="Sisk P."/>
            <person name="Stolte C."/>
            <person name="Sykes S."/>
            <person name="Thomson T."/>
            <person name="Walk T."/>
            <person name="White J."/>
            <person name="Yandava C."/>
            <person name="Burger G."/>
            <person name="Gray M.W."/>
            <person name="Holland P.W.H."/>
            <person name="King N."/>
            <person name="Lang F.B.F."/>
            <person name="Roger A.J."/>
            <person name="Ruiz-Trillo I."/>
            <person name="Lander E."/>
            <person name="Nusbaum C."/>
        </authorList>
    </citation>
    <scope>NUCLEOTIDE SEQUENCE [LARGE SCALE GENOMIC DNA]</scope>
    <source>
        <strain evidence="1 2">DAOM BR117</strain>
    </source>
</reference>
<dbReference type="RefSeq" id="XP_016606145.1">
    <property type="nucleotide sequence ID" value="XM_016754714.1"/>
</dbReference>
<dbReference type="Proteomes" id="UP000053201">
    <property type="component" value="Unassembled WGS sequence"/>
</dbReference>
<dbReference type="InParanoid" id="A0A0L0H9A5"/>
<dbReference type="VEuPathDB" id="FungiDB:SPPG_06514"/>
<evidence type="ECO:0000313" key="2">
    <source>
        <dbReference type="Proteomes" id="UP000053201"/>
    </source>
</evidence>
<sequence length="273" mass="30149">MDISLSSTLPSEAATVIPVTYATMSYQRVVSFQLPSPSEATYHYWVEMLEAIVEDGLRCRRSVSDQSIKSPRKLAPSTSKVHGGRVGSLAYFLLPSTKSELPRVCIEGRLQAACEETLDRASNVNGIPFSRGVESSVAEDTLELAQRILSIVNCDALVIDTKLVVDNPSTPAENFGSDCTLSPNINLFSSTLRIVAGTETRYRVIQNRRPKTAFNIVEVAYKLTKEMCDLLTGKPDYADQNLTKRREKPVSATKCRTYNEFRTSRGTVKVGGR</sequence>
<proteinExistence type="predicted"/>
<gene>
    <name evidence="1" type="ORF">SPPG_06514</name>
</gene>
<name>A0A0L0H9A5_SPIPD</name>
<organism evidence="1 2">
    <name type="scientific">Spizellomyces punctatus (strain DAOM BR117)</name>
    <dbReference type="NCBI Taxonomy" id="645134"/>
    <lineage>
        <taxon>Eukaryota</taxon>
        <taxon>Fungi</taxon>
        <taxon>Fungi incertae sedis</taxon>
        <taxon>Chytridiomycota</taxon>
        <taxon>Chytridiomycota incertae sedis</taxon>
        <taxon>Chytridiomycetes</taxon>
        <taxon>Spizellomycetales</taxon>
        <taxon>Spizellomycetaceae</taxon>
        <taxon>Spizellomyces</taxon>
    </lineage>
</organism>